<comment type="catalytic activity">
    <reaction evidence="13 14">
        <text>ATP + H2O + 4 H(+)(in) = ADP + phosphate + 5 H(+)(out)</text>
        <dbReference type="Rhea" id="RHEA:57720"/>
        <dbReference type="ChEBI" id="CHEBI:15377"/>
        <dbReference type="ChEBI" id="CHEBI:15378"/>
        <dbReference type="ChEBI" id="CHEBI:30616"/>
        <dbReference type="ChEBI" id="CHEBI:43474"/>
        <dbReference type="ChEBI" id="CHEBI:456216"/>
        <dbReference type="EC" id="7.1.2.2"/>
    </reaction>
</comment>
<protein>
    <recommendedName>
        <fullName evidence="14">ATP synthase subunit beta</fullName>
        <ecNumber evidence="14">7.1.2.2</ecNumber>
    </recommendedName>
</protein>
<dbReference type="InterPro" id="IPR000194">
    <property type="entry name" value="ATPase_F1/V1/A1_a/bsu_nucl-bd"/>
</dbReference>
<organism evidence="16 17">
    <name type="scientific">Malassezia restricta (strain ATCC 96810 / NBRC 103918 / CBS 7877)</name>
    <name type="common">Seborrheic dermatitis infection agent</name>
    <dbReference type="NCBI Taxonomy" id="425264"/>
    <lineage>
        <taxon>Eukaryota</taxon>
        <taxon>Fungi</taxon>
        <taxon>Dikarya</taxon>
        <taxon>Basidiomycota</taxon>
        <taxon>Ustilaginomycotina</taxon>
        <taxon>Malasseziomycetes</taxon>
        <taxon>Malasseziales</taxon>
        <taxon>Malasseziaceae</taxon>
        <taxon>Malassezia</taxon>
    </lineage>
</organism>
<dbReference type="GO" id="GO:0045259">
    <property type="term" value="C:proton-transporting ATP synthase complex"/>
    <property type="evidence" value="ECO:0007669"/>
    <property type="project" value="UniProtKB-KW"/>
</dbReference>
<dbReference type="Gene3D" id="3.40.50.300">
    <property type="entry name" value="P-loop containing nucleotide triphosphate hydrolases"/>
    <property type="match status" value="1"/>
</dbReference>
<dbReference type="InterPro" id="IPR050053">
    <property type="entry name" value="ATPase_alpha/beta_chains"/>
</dbReference>
<dbReference type="GO" id="GO:0005743">
    <property type="term" value="C:mitochondrial inner membrane"/>
    <property type="evidence" value="ECO:0007669"/>
    <property type="project" value="UniProtKB-ARBA"/>
</dbReference>
<evidence type="ECO:0000256" key="2">
    <source>
        <dbReference type="ARBA" id="ARBA00008936"/>
    </source>
</evidence>
<evidence type="ECO:0000256" key="9">
    <source>
        <dbReference type="ARBA" id="ARBA00023065"/>
    </source>
</evidence>
<dbReference type="Gene3D" id="1.10.1140.10">
    <property type="entry name" value="Bovine Mitochondrial F1-atpase, Atp Synthase Beta Chain, Chain D, domain 3"/>
    <property type="match status" value="1"/>
</dbReference>
<keyword evidence="4" id="KW-0813">Transport</keyword>
<evidence type="ECO:0000256" key="14">
    <source>
        <dbReference type="RuleBase" id="RU003553"/>
    </source>
</evidence>
<dbReference type="PIRSF" id="PIRSF039072">
    <property type="entry name" value="ATPase_subunit_beta"/>
    <property type="match status" value="1"/>
</dbReference>
<comment type="subunit">
    <text evidence="3">F-type ATPases have 2 components, CF(1) - the catalytic core - and CF(0) - the membrane proton channel. CF(1) has five subunits: alpha(3), beta(3), gamma(1), delta(1), epsilon(1). CF(0) has three main subunits: a, b and c.</text>
</comment>
<comment type="similarity">
    <text evidence="2">Belongs to the ATPase alpha/beta chains family.</text>
</comment>
<dbReference type="InterPro" id="IPR003593">
    <property type="entry name" value="AAA+_ATPase"/>
</dbReference>
<comment type="subcellular location">
    <subcellularLocation>
        <location evidence="1">Membrane</location>
    </subcellularLocation>
</comment>
<dbReference type="SUPFAM" id="SSF47917">
    <property type="entry name" value="C-terminal domain of alpha and beta subunits of F1 ATP synthase"/>
    <property type="match status" value="1"/>
</dbReference>
<dbReference type="CDD" id="cd18115">
    <property type="entry name" value="ATP-synt_F1_beta_N"/>
    <property type="match status" value="1"/>
</dbReference>
<dbReference type="PANTHER" id="PTHR15184">
    <property type="entry name" value="ATP SYNTHASE"/>
    <property type="match status" value="1"/>
</dbReference>
<dbReference type="GO" id="GO:0042776">
    <property type="term" value="P:proton motive force-driven mitochondrial ATP synthesis"/>
    <property type="evidence" value="ECO:0007669"/>
    <property type="project" value="TreeGrafter"/>
</dbReference>
<evidence type="ECO:0000256" key="6">
    <source>
        <dbReference type="ARBA" id="ARBA00022781"/>
    </source>
</evidence>
<dbReference type="Gene3D" id="2.40.10.170">
    <property type="match status" value="1"/>
</dbReference>
<dbReference type="SUPFAM" id="SSF52540">
    <property type="entry name" value="P-loop containing nucleoside triphosphate hydrolases"/>
    <property type="match status" value="1"/>
</dbReference>
<evidence type="ECO:0000313" key="17">
    <source>
        <dbReference type="Proteomes" id="UP000269793"/>
    </source>
</evidence>
<dbReference type="InterPro" id="IPR005722">
    <property type="entry name" value="ATP_synth_F1_bsu"/>
</dbReference>
<feature type="domain" description="AAA+ ATPase" evidence="15">
    <location>
        <begin position="195"/>
        <end position="378"/>
    </location>
</feature>
<evidence type="ECO:0000256" key="5">
    <source>
        <dbReference type="ARBA" id="ARBA00022741"/>
    </source>
</evidence>
<keyword evidence="12 14" id="KW-0066">ATP synthesis</keyword>
<evidence type="ECO:0000256" key="1">
    <source>
        <dbReference type="ARBA" id="ARBA00004370"/>
    </source>
</evidence>
<evidence type="ECO:0000256" key="11">
    <source>
        <dbReference type="ARBA" id="ARBA00023196"/>
    </source>
</evidence>
<dbReference type="NCBIfam" id="TIGR01039">
    <property type="entry name" value="atpD"/>
    <property type="match status" value="1"/>
</dbReference>
<comment type="function">
    <text evidence="14">Produces ATP from ADP in the presence of a proton gradient across the membrane.</text>
</comment>
<dbReference type="CDD" id="cd18110">
    <property type="entry name" value="ATP-synt_F1_beta_C"/>
    <property type="match status" value="1"/>
</dbReference>
<evidence type="ECO:0000256" key="12">
    <source>
        <dbReference type="ARBA" id="ARBA00023310"/>
    </source>
</evidence>
<dbReference type="EC" id="7.1.2.2" evidence="14"/>
<evidence type="ECO:0000313" key="16">
    <source>
        <dbReference type="EMBL" id="AYO44312.1"/>
    </source>
</evidence>
<dbReference type="SMART" id="SM00382">
    <property type="entry name" value="AAA"/>
    <property type="match status" value="1"/>
</dbReference>
<dbReference type="GO" id="GO:0046933">
    <property type="term" value="F:proton-transporting ATP synthase activity, rotational mechanism"/>
    <property type="evidence" value="ECO:0007669"/>
    <property type="project" value="InterPro"/>
</dbReference>
<keyword evidence="5 14" id="KW-0547">Nucleotide-binding</keyword>
<keyword evidence="8" id="KW-1278">Translocase</keyword>
<dbReference type="InterPro" id="IPR036121">
    <property type="entry name" value="ATPase_F1/V1/A1_a/bsu_N_sf"/>
</dbReference>
<dbReference type="InterPro" id="IPR027417">
    <property type="entry name" value="P-loop_NTPase"/>
</dbReference>
<dbReference type="InterPro" id="IPR020003">
    <property type="entry name" value="ATPase_a/bsu_AS"/>
</dbReference>
<keyword evidence="6" id="KW-0375">Hydrogen ion transport</keyword>
<dbReference type="FunFam" id="3.40.50.300:FF:000026">
    <property type="entry name" value="ATP synthase subunit beta"/>
    <property type="match status" value="1"/>
</dbReference>
<dbReference type="PANTHER" id="PTHR15184:SF71">
    <property type="entry name" value="ATP SYNTHASE SUBUNIT BETA, MITOCHONDRIAL"/>
    <property type="match status" value="1"/>
</dbReference>
<dbReference type="PROSITE" id="PS00152">
    <property type="entry name" value="ATPASE_ALPHA_BETA"/>
    <property type="match status" value="1"/>
</dbReference>
<reference evidence="16 17" key="1">
    <citation type="submission" date="2018-10" db="EMBL/GenBank/DDBJ databases">
        <title>Complete genome sequence of Malassezia restricta CBS 7877.</title>
        <authorList>
            <person name="Morand S.C."/>
            <person name="Bertignac M."/>
            <person name="Iltis A."/>
            <person name="Kolder I."/>
            <person name="Pirovano W."/>
            <person name="Jourdain R."/>
            <person name="Clavaud C."/>
        </authorList>
    </citation>
    <scope>NUCLEOTIDE SEQUENCE [LARGE SCALE GENOMIC DNA]</scope>
    <source>
        <strain evidence="16 17">CBS 7877</strain>
    </source>
</reference>
<dbReference type="CDD" id="cd01133">
    <property type="entry name" value="F1-ATPase_beta_CD"/>
    <property type="match status" value="1"/>
</dbReference>
<keyword evidence="11 14" id="KW-0139">CF(1)</keyword>
<dbReference type="SUPFAM" id="SSF50615">
    <property type="entry name" value="N-terminal domain of alpha and beta subunits of F1 ATP synthase"/>
    <property type="match status" value="1"/>
</dbReference>
<evidence type="ECO:0000256" key="10">
    <source>
        <dbReference type="ARBA" id="ARBA00023136"/>
    </source>
</evidence>
<name>A0A3G2SAF3_MALR7</name>
<evidence type="ECO:0000256" key="3">
    <source>
        <dbReference type="ARBA" id="ARBA00011648"/>
    </source>
</evidence>
<evidence type="ECO:0000256" key="13">
    <source>
        <dbReference type="ARBA" id="ARBA00048383"/>
    </source>
</evidence>
<sequence>MASRVARQNAAGLSTAARVTVPSVRSGAVPSIAKAVKVPARGLATESASGAGQVGNIRAVIGAVVDVHFNSEDLPAIFNALEVQDVKGGNRLVLEVAQHLGENTVRCIAMDGTEGLVRGQKVVDTGAPITIPVGDGTLGRILNVIGEPIDERGPVKTDAYRPIHREPPSFVEQSTDAEILETGIKVVDLIAPYARGGKIGLFGGAGVGKTVLIQELINNIAKAHGGFSVFTGVGERTREGNDLYHEMIETGVINVDGDSKVSLVFGQMNEPPGARARVALTGLTVAEYFRDEQGQDVLLFIDNIFRFTQAGSETSALLGRIPSAVGYQPTLSTDMGAMQERITTTKKGSITSVQAVYVPADDVTDPAPATTFAHLDATTVLDRSIAELGIYPAVDPLNSQSRMLDPAIVGQEHYDVASGVQKLLQDYKSLQDIIAILGMDELSEEDKLTVERARKMQRFMSQPFAVAQVFTGIEGRLVALKDTVTACKEILSGKHDSLPEAAFYMVGNISDVLAKAEEISKQSN</sequence>
<dbReference type="Pfam" id="PF02874">
    <property type="entry name" value="ATP-synt_ab_N"/>
    <property type="match status" value="1"/>
</dbReference>
<evidence type="ECO:0000256" key="4">
    <source>
        <dbReference type="ARBA" id="ARBA00022448"/>
    </source>
</evidence>
<evidence type="ECO:0000256" key="7">
    <source>
        <dbReference type="ARBA" id="ARBA00022840"/>
    </source>
</evidence>
<dbReference type="Pfam" id="PF22919">
    <property type="entry name" value="ATP-synt_VA_C"/>
    <property type="match status" value="1"/>
</dbReference>
<dbReference type="InterPro" id="IPR024034">
    <property type="entry name" value="ATPase_F1/V1_b/a_C"/>
</dbReference>
<dbReference type="STRING" id="425264.A0A3G2SAF3"/>
<keyword evidence="7 14" id="KW-0067">ATP-binding</keyword>
<dbReference type="OrthoDB" id="14523at2759"/>
<evidence type="ECO:0000256" key="8">
    <source>
        <dbReference type="ARBA" id="ARBA00022967"/>
    </source>
</evidence>
<dbReference type="FunFam" id="1.10.1140.10:FF:000001">
    <property type="entry name" value="ATP synthase subunit beta"/>
    <property type="match status" value="1"/>
</dbReference>
<dbReference type="GO" id="GO:0005524">
    <property type="term" value="F:ATP binding"/>
    <property type="evidence" value="ECO:0007669"/>
    <property type="project" value="UniProtKB-KW"/>
</dbReference>
<dbReference type="FunFam" id="2.40.10.170:FF:000004">
    <property type="entry name" value="ATP synthase subunit beta"/>
    <property type="match status" value="1"/>
</dbReference>
<gene>
    <name evidence="16" type="primary">atp2</name>
    <name evidence="16" type="ORF">DNF11_3362</name>
</gene>
<dbReference type="Pfam" id="PF00006">
    <property type="entry name" value="ATP-synt_ab"/>
    <property type="match status" value="1"/>
</dbReference>
<keyword evidence="10" id="KW-0472">Membrane</keyword>
<keyword evidence="17" id="KW-1185">Reference proteome</keyword>
<evidence type="ECO:0000259" key="15">
    <source>
        <dbReference type="SMART" id="SM00382"/>
    </source>
</evidence>
<dbReference type="EMBL" id="CP033153">
    <property type="protein sequence ID" value="AYO44312.1"/>
    <property type="molecule type" value="Genomic_DNA"/>
</dbReference>
<dbReference type="Proteomes" id="UP000269793">
    <property type="component" value="Chromosome VI"/>
</dbReference>
<dbReference type="InterPro" id="IPR055190">
    <property type="entry name" value="ATP-synt_VA_C"/>
</dbReference>
<proteinExistence type="inferred from homology"/>
<keyword evidence="9" id="KW-0406">Ion transport</keyword>
<accession>A0A3G2SAF3</accession>
<dbReference type="HAMAP" id="MF_01347">
    <property type="entry name" value="ATP_synth_beta_bact"/>
    <property type="match status" value="1"/>
</dbReference>
<keyword evidence="16" id="KW-0378">Hydrolase</keyword>
<comment type="subunit">
    <text evidence="14">F-type ATPases have 2 components, CF(1) - the catalytic core - and CF(0) - the membrane proton channel. CF(1) and CF(0) have multiple subunits.</text>
</comment>
<dbReference type="GO" id="GO:0016787">
    <property type="term" value="F:hydrolase activity"/>
    <property type="evidence" value="ECO:0007669"/>
    <property type="project" value="UniProtKB-KW"/>
</dbReference>
<dbReference type="VEuPathDB" id="FungiDB:DNF11_3362"/>
<dbReference type="InterPro" id="IPR004100">
    <property type="entry name" value="ATPase_F1/V1/A1_a/bsu_N"/>
</dbReference>
<dbReference type="AlphaFoldDB" id="A0A3G2SAF3"/>